<dbReference type="EMBL" id="CH473963">
    <property type="protein sequence ID" value="EDL99901.1"/>
    <property type="molecule type" value="Genomic_DNA"/>
</dbReference>
<evidence type="ECO:0000313" key="1">
    <source>
        <dbReference type="EMBL" id="EDL99901.1"/>
    </source>
</evidence>
<accession>A6IJI8</accession>
<organism evidence="1 2">
    <name type="scientific">Rattus norvegicus</name>
    <name type="common">Rat</name>
    <dbReference type="NCBI Taxonomy" id="10116"/>
    <lineage>
        <taxon>Eukaryota</taxon>
        <taxon>Metazoa</taxon>
        <taxon>Chordata</taxon>
        <taxon>Craniata</taxon>
        <taxon>Vertebrata</taxon>
        <taxon>Euteleostomi</taxon>
        <taxon>Mammalia</taxon>
        <taxon>Eutheria</taxon>
        <taxon>Euarchontoglires</taxon>
        <taxon>Glires</taxon>
        <taxon>Rodentia</taxon>
        <taxon>Myomorpha</taxon>
        <taxon>Muroidea</taxon>
        <taxon>Muridae</taxon>
        <taxon>Murinae</taxon>
        <taxon>Rattus</taxon>
    </lineage>
</organism>
<protein>
    <submittedName>
        <fullName evidence="1">RCG35882</fullName>
    </submittedName>
</protein>
<evidence type="ECO:0000313" key="2">
    <source>
        <dbReference type="Proteomes" id="UP000234681"/>
    </source>
</evidence>
<reference evidence="2" key="1">
    <citation type="submission" date="2005-09" db="EMBL/GenBank/DDBJ databases">
        <authorList>
            <person name="Mural R.J."/>
            <person name="Li P.W."/>
            <person name="Adams M.D."/>
            <person name="Amanatides P.G."/>
            <person name="Baden-Tillson H."/>
            <person name="Barnstead M."/>
            <person name="Chin S.H."/>
            <person name="Dew I."/>
            <person name="Evans C.A."/>
            <person name="Ferriera S."/>
            <person name="Flanigan M."/>
            <person name="Fosler C."/>
            <person name="Glodek A."/>
            <person name="Gu Z."/>
            <person name="Holt R.A."/>
            <person name="Jennings D."/>
            <person name="Kraft C.L."/>
            <person name="Lu F."/>
            <person name="Nguyen T."/>
            <person name="Nusskern D.R."/>
            <person name="Pfannkoch C.M."/>
            <person name="Sitter C."/>
            <person name="Sutton G.G."/>
            <person name="Venter J.C."/>
            <person name="Wang Z."/>
            <person name="Woodage T."/>
            <person name="Zheng X.H."/>
            <person name="Zhong F."/>
        </authorList>
    </citation>
    <scope>NUCLEOTIDE SEQUENCE [LARGE SCALE GENOMIC DNA]</scope>
    <source>
        <strain>BN</strain>
        <strain evidence="2">Sprague-Dawley</strain>
    </source>
</reference>
<proteinExistence type="predicted"/>
<gene>
    <name evidence="1" type="ORF">rCG_35882</name>
</gene>
<sequence length="36" mass="4040">MPITELVAITNSRDVCRTLPNTRRVISCVYSRLGCT</sequence>
<dbReference type="AlphaFoldDB" id="A6IJI8"/>
<dbReference type="Proteomes" id="UP000234681">
    <property type="component" value="Chromosome 14"/>
</dbReference>
<name>A6IJI8_RAT</name>